<dbReference type="OrthoDB" id="9802752at2"/>
<reference evidence="1" key="1">
    <citation type="journal article" date="2014" name="Int. J. Syst. Evol. Microbiol.">
        <title>Complete genome sequence of Corynebacterium casei LMG S-19264T (=DSM 44701T), isolated from a smear-ripened cheese.</title>
        <authorList>
            <consortium name="US DOE Joint Genome Institute (JGI-PGF)"/>
            <person name="Walter F."/>
            <person name="Albersmeier A."/>
            <person name="Kalinowski J."/>
            <person name="Ruckert C."/>
        </authorList>
    </citation>
    <scope>NUCLEOTIDE SEQUENCE</scope>
    <source>
        <strain evidence="1">JCM 13919</strain>
    </source>
</reference>
<evidence type="ECO:0000313" key="1">
    <source>
        <dbReference type="EMBL" id="GGI82489.1"/>
    </source>
</evidence>
<dbReference type="Pfam" id="PF13310">
    <property type="entry name" value="Virulence_RhuM"/>
    <property type="match status" value="1"/>
</dbReference>
<dbReference type="EMBL" id="BMOB01000003">
    <property type="protein sequence ID" value="GGI82489.1"/>
    <property type="molecule type" value="Genomic_DNA"/>
</dbReference>
<dbReference type="Proteomes" id="UP000630149">
    <property type="component" value="Unassembled WGS sequence"/>
</dbReference>
<dbReference type="PANTHER" id="PTHR35810:SF1">
    <property type="entry name" value="CYTOPLASMIC PROTEIN"/>
    <property type="match status" value="1"/>
</dbReference>
<proteinExistence type="predicted"/>
<dbReference type="PANTHER" id="PTHR35810">
    <property type="entry name" value="CYTOPLASMIC PROTEIN-RELATED"/>
    <property type="match status" value="1"/>
</dbReference>
<dbReference type="RefSeq" id="WP_131776182.1">
    <property type="nucleotide sequence ID" value="NZ_BMOB01000003.1"/>
</dbReference>
<dbReference type="AlphaFoldDB" id="A0A917JUR1"/>
<organism evidence="1 2">
    <name type="scientific">Legionella impletisoli</name>
    <dbReference type="NCBI Taxonomy" id="343510"/>
    <lineage>
        <taxon>Bacteria</taxon>
        <taxon>Pseudomonadati</taxon>
        <taxon>Pseudomonadota</taxon>
        <taxon>Gammaproteobacteria</taxon>
        <taxon>Legionellales</taxon>
        <taxon>Legionellaceae</taxon>
        <taxon>Legionella</taxon>
    </lineage>
</organism>
<dbReference type="InterPro" id="IPR011204">
    <property type="entry name" value="Virulence_RhuM-like"/>
</dbReference>
<reference evidence="1" key="2">
    <citation type="submission" date="2020-09" db="EMBL/GenBank/DDBJ databases">
        <authorList>
            <person name="Sun Q."/>
            <person name="Ohkuma M."/>
        </authorList>
    </citation>
    <scope>NUCLEOTIDE SEQUENCE</scope>
    <source>
        <strain evidence="1">JCM 13919</strain>
    </source>
</reference>
<comment type="caution">
    <text evidence="1">The sequence shown here is derived from an EMBL/GenBank/DDBJ whole genome shotgun (WGS) entry which is preliminary data.</text>
</comment>
<evidence type="ECO:0008006" key="3">
    <source>
        <dbReference type="Google" id="ProtNLM"/>
    </source>
</evidence>
<sequence length="216" mass="24895">MSSTIIIYQDVENNIRTEVELENETVWLSQAQLVDLFKKSKQNISLHIRNIFNEGELDENSVVKESLTTAADGKEYKTKYYNLDVIISVGYRIKSKQGTRFRIWANKVLKEYLVKGYALDNSRLQKQNYQLQELKKTIALFQQTQSRILSQSEATGLLNVLTDYAHSFILLNQYDTGNFPEGGLNQNITVEISLPEAMKAITELRQKLMEKNEATF</sequence>
<keyword evidence="2" id="KW-1185">Reference proteome</keyword>
<protein>
    <recommendedName>
        <fullName evidence="3">Virulence protein</fullName>
    </recommendedName>
</protein>
<accession>A0A917JUR1</accession>
<name>A0A917JUR1_9GAMM</name>
<evidence type="ECO:0000313" key="2">
    <source>
        <dbReference type="Proteomes" id="UP000630149"/>
    </source>
</evidence>
<gene>
    <name evidence="1" type="ORF">GCM10007966_08840</name>
</gene>